<protein>
    <submittedName>
        <fullName evidence="1">Uncharacterized protein</fullName>
    </submittedName>
</protein>
<sequence length="68" mass="7720">MLASYHRGSPWSDELVDRITDAAEWVEWQGGVNVDYLDARRLDESAAFELHQRRLAGRGPCSQPRACC</sequence>
<comment type="caution">
    <text evidence="1">The sequence shown here is derived from an EMBL/GenBank/DDBJ whole genome shotgun (WGS) entry which is preliminary data.</text>
</comment>
<proteinExistence type="predicted"/>
<evidence type="ECO:0000313" key="1">
    <source>
        <dbReference type="EMBL" id="RUA22047.1"/>
    </source>
</evidence>
<reference evidence="1" key="1">
    <citation type="submission" date="2018-12" db="EMBL/GenBank/DDBJ databases">
        <authorList>
            <person name="Jadhav K."/>
            <person name="Kushwaha B."/>
            <person name="Jadhav I."/>
        </authorList>
    </citation>
    <scope>NUCLEOTIDE SEQUENCE [LARGE SCALE GENOMIC DNA]</scope>
    <source>
        <strain evidence="1">SBS 10</strain>
    </source>
</reference>
<gene>
    <name evidence="1" type="ORF">DSL92_07875</name>
</gene>
<accession>A0A3S0NGZ5</accession>
<name>A0A3S0NGZ5_9GAMM</name>
<dbReference type="EMBL" id="RXHI01000025">
    <property type="protein sequence ID" value="RUA22047.1"/>
    <property type="molecule type" value="Genomic_DNA"/>
</dbReference>
<organism evidence="1">
    <name type="scientific">Billgrantia gudaonensis</name>
    <dbReference type="NCBI Taxonomy" id="376427"/>
    <lineage>
        <taxon>Bacteria</taxon>
        <taxon>Pseudomonadati</taxon>
        <taxon>Pseudomonadota</taxon>
        <taxon>Gammaproteobacteria</taxon>
        <taxon>Oceanospirillales</taxon>
        <taxon>Halomonadaceae</taxon>
        <taxon>Billgrantia</taxon>
    </lineage>
</organism>
<dbReference type="AlphaFoldDB" id="A0A3S0NGZ5"/>